<dbReference type="SUPFAM" id="SSF53955">
    <property type="entry name" value="Lysozyme-like"/>
    <property type="match status" value="1"/>
</dbReference>
<feature type="domain" description="CwlT-like lysozyme" evidence="3">
    <location>
        <begin position="253"/>
        <end position="384"/>
    </location>
</feature>
<evidence type="ECO:0000313" key="5">
    <source>
        <dbReference type="Proteomes" id="UP001197827"/>
    </source>
</evidence>
<dbReference type="InterPro" id="IPR023346">
    <property type="entry name" value="Lysozyme-like_dom_sf"/>
</dbReference>
<dbReference type="Gene3D" id="1.10.530.10">
    <property type="match status" value="1"/>
</dbReference>
<dbReference type="EMBL" id="JAJDKQ010000028">
    <property type="protein sequence ID" value="MCB8562681.1"/>
    <property type="molecule type" value="Genomic_DNA"/>
</dbReference>
<keyword evidence="1" id="KW-0812">Transmembrane</keyword>
<proteinExistence type="predicted"/>
<reference evidence="4" key="1">
    <citation type="submission" date="2021-10" db="EMBL/GenBank/DDBJ databases">
        <title>Collection of gut derived symbiotic bacterial strains cultured from healthy donors.</title>
        <authorList>
            <person name="Lin H."/>
            <person name="Littmann E."/>
            <person name="Kohout C."/>
            <person name="Pamer E.G."/>
        </authorList>
    </citation>
    <scope>NUCLEOTIDE SEQUENCE</scope>
    <source>
        <strain evidence="4">DFI.5.2</strain>
    </source>
</reference>
<dbReference type="Pfam" id="PF05257">
    <property type="entry name" value="CHAP"/>
    <property type="match status" value="1"/>
</dbReference>
<sequence length="542" mass="62606">MNKQDIKTKKVIKDIKEKNNQNNIKYYIKDTTIHDKTNTLKKEESEKKEINERNYPIQKIEETQRTVAIESYSRTKRIIKEKNIQRKQTKLEEQQSTVNDKFSKIKANKKLNTIKTKSQTNIQKDSKTEFNLKRSNKSKKRFLPSNKDNKFSSINETCNNDYKNRMKSHILKQYRLKLKNSSIDPKINHNIFSASKMIKKPLLILSKTLNGLSKLWSYGTGLILILVTCLFIGVFGSLSNNNNINTENSPLSAEVLAYEGIITQYTIQYGIEEYVPIIEAIMMQESGGKGNDPMQAAECGFNTKYPHVPNGIEDPVYSIEVGIQNFADCLTTAKVLNINDNNNLYLALQGYNYGKAYITWAYDLFGCYSKANAKVYSDNKKNELKVKVYGDPEYVEHVLRYYHFGSSNIIEIARKEIGNKGGEKYWRWYGFNQRVNWCAIFVSWCANESGIMNNSIPIFSLCTDGEKWYKEHSKWKKKSYIPQTGDIIFFDWNGDGHVQHVGIVEKVENDKVYTIEGNSKDEVRNKNYSLTNKSIYGYGSVN</sequence>
<keyword evidence="1" id="KW-0472">Membrane</keyword>
<dbReference type="AlphaFoldDB" id="A0AAW4VLM7"/>
<dbReference type="Pfam" id="PF13702">
    <property type="entry name" value="Lysozyme_like"/>
    <property type="match status" value="1"/>
</dbReference>
<protein>
    <submittedName>
        <fullName evidence="4">Lysozyme family protein</fullName>
    </submittedName>
</protein>
<name>A0AAW4VLM7_9FIRM</name>
<dbReference type="SUPFAM" id="SSF54001">
    <property type="entry name" value="Cysteine proteinases"/>
    <property type="match status" value="1"/>
</dbReference>
<organism evidence="4 5">
    <name type="scientific">Faecalibacillus intestinalis</name>
    <dbReference type="NCBI Taxonomy" id="1982626"/>
    <lineage>
        <taxon>Bacteria</taxon>
        <taxon>Bacillati</taxon>
        <taxon>Bacillota</taxon>
        <taxon>Erysipelotrichia</taxon>
        <taxon>Erysipelotrichales</taxon>
        <taxon>Coprobacillaceae</taxon>
        <taxon>Faecalibacillus</taxon>
    </lineage>
</organism>
<evidence type="ECO:0000259" key="3">
    <source>
        <dbReference type="Pfam" id="PF13702"/>
    </source>
</evidence>
<accession>A0AAW4VLM7</accession>
<dbReference type="InterPro" id="IPR038765">
    <property type="entry name" value="Papain-like_cys_pep_sf"/>
</dbReference>
<evidence type="ECO:0000256" key="1">
    <source>
        <dbReference type="SAM" id="Phobius"/>
    </source>
</evidence>
<dbReference type="InterPro" id="IPR007921">
    <property type="entry name" value="CHAP_dom"/>
</dbReference>
<dbReference type="Proteomes" id="UP001197827">
    <property type="component" value="Unassembled WGS sequence"/>
</dbReference>
<keyword evidence="1" id="KW-1133">Transmembrane helix</keyword>
<evidence type="ECO:0000313" key="4">
    <source>
        <dbReference type="EMBL" id="MCB8562681.1"/>
    </source>
</evidence>
<feature type="domain" description="Peptidase C51" evidence="2">
    <location>
        <begin position="433"/>
        <end position="518"/>
    </location>
</feature>
<dbReference type="Gene3D" id="3.90.1720.10">
    <property type="entry name" value="endopeptidase domain like (from Nostoc punctiforme)"/>
    <property type="match status" value="1"/>
</dbReference>
<gene>
    <name evidence="4" type="ORF">LJD74_11855</name>
</gene>
<comment type="caution">
    <text evidence="4">The sequence shown here is derived from an EMBL/GenBank/DDBJ whole genome shotgun (WGS) entry which is preliminary data.</text>
</comment>
<dbReference type="CDD" id="cd16891">
    <property type="entry name" value="CwlT-like"/>
    <property type="match status" value="1"/>
</dbReference>
<evidence type="ECO:0000259" key="2">
    <source>
        <dbReference type="Pfam" id="PF05257"/>
    </source>
</evidence>
<dbReference type="RefSeq" id="WP_227408618.1">
    <property type="nucleotide sequence ID" value="NZ_JAJDKQ010000028.1"/>
</dbReference>
<feature type="transmembrane region" description="Helical" evidence="1">
    <location>
        <begin position="215"/>
        <end position="238"/>
    </location>
</feature>
<dbReference type="InterPro" id="IPR047194">
    <property type="entry name" value="CwlT-like_lysozyme"/>
</dbReference>